<keyword evidence="24" id="KW-1185">Reference proteome</keyword>
<evidence type="ECO:0000256" key="9">
    <source>
        <dbReference type="ARBA" id="ARBA00022827"/>
    </source>
</evidence>
<dbReference type="EC" id="1.17.1.4" evidence="4"/>
<dbReference type="Pfam" id="PF03450">
    <property type="entry name" value="CO_deh_flav_C"/>
    <property type="match status" value="1"/>
</dbReference>
<dbReference type="FunFam" id="3.30.465.10:FF:000004">
    <property type="entry name" value="Xanthine dehydrogenase/oxidase"/>
    <property type="match status" value="1"/>
</dbReference>
<evidence type="ECO:0000313" key="24">
    <source>
        <dbReference type="Proteomes" id="UP000029964"/>
    </source>
</evidence>
<evidence type="ECO:0000256" key="8">
    <source>
        <dbReference type="ARBA" id="ARBA00022723"/>
    </source>
</evidence>
<evidence type="ECO:0000256" key="15">
    <source>
        <dbReference type="ARBA" id="ARBA00034078"/>
    </source>
</evidence>
<dbReference type="Pfam" id="PF01315">
    <property type="entry name" value="Ald_Xan_dh_C"/>
    <property type="match status" value="1"/>
</dbReference>
<evidence type="ECO:0000256" key="12">
    <source>
        <dbReference type="ARBA" id="ARBA00023014"/>
    </source>
</evidence>
<feature type="binding site" evidence="20">
    <location>
        <position position="168"/>
    </location>
    <ligand>
        <name>[2Fe-2S] cluster</name>
        <dbReference type="ChEBI" id="CHEBI:190135"/>
        <label>2</label>
    </ligand>
</feature>
<dbReference type="FunFam" id="3.30.43.10:FF:000001">
    <property type="entry name" value="Xanthine dehydrogenase/oxidase"/>
    <property type="match status" value="1"/>
</dbReference>
<dbReference type="InterPro" id="IPR016169">
    <property type="entry name" value="FAD-bd_PCMH_sub2"/>
</dbReference>
<dbReference type="Gene3D" id="3.30.390.50">
    <property type="entry name" value="CO dehydrogenase flavoprotein, C-terminal domain"/>
    <property type="match status" value="1"/>
</dbReference>
<comment type="catalytic activity">
    <reaction evidence="17">
        <text>hypoxanthine + NAD(+) + H2O = xanthine + NADH + H(+)</text>
        <dbReference type="Rhea" id="RHEA:24670"/>
        <dbReference type="ChEBI" id="CHEBI:15377"/>
        <dbReference type="ChEBI" id="CHEBI:15378"/>
        <dbReference type="ChEBI" id="CHEBI:17368"/>
        <dbReference type="ChEBI" id="CHEBI:17712"/>
        <dbReference type="ChEBI" id="CHEBI:57540"/>
        <dbReference type="ChEBI" id="CHEBI:57945"/>
        <dbReference type="EC" id="1.17.1.4"/>
    </reaction>
</comment>
<feature type="binding site" evidence="20">
    <location>
        <position position="94"/>
    </location>
    <ligand>
        <name>[2Fe-2S] cluster</name>
        <dbReference type="ChEBI" id="CHEBI:190135"/>
        <label>1</label>
    </ligand>
</feature>
<dbReference type="Gene3D" id="1.10.150.120">
    <property type="entry name" value="[2Fe-2S]-binding domain"/>
    <property type="match status" value="1"/>
</dbReference>
<dbReference type="InterPro" id="IPR008274">
    <property type="entry name" value="AldOxase/xan_DH_MoCoBD1"/>
</dbReference>
<keyword evidence="5 20" id="KW-0500">Molybdenum</keyword>
<evidence type="ECO:0000256" key="16">
    <source>
        <dbReference type="ARBA" id="ARBA00049017"/>
    </source>
</evidence>
<feature type="domain" description="FAD-binding PCMH-type" evidence="22">
    <location>
        <begin position="261"/>
        <end position="445"/>
    </location>
</feature>
<dbReference type="InterPro" id="IPR000674">
    <property type="entry name" value="Ald_Oxase/Xan_DH_a/b"/>
</dbReference>
<evidence type="ECO:0000256" key="5">
    <source>
        <dbReference type="ARBA" id="ARBA00022505"/>
    </source>
</evidence>
<dbReference type="InterPro" id="IPR014307">
    <property type="entry name" value="Xanthine_DH_ssu"/>
</dbReference>
<dbReference type="SUPFAM" id="SSF47741">
    <property type="entry name" value="CO dehydrogenase ISP C-domain like"/>
    <property type="match status" value="1"/>
</dbReference>
<feature type="domain" description="2Fe-2S ferredoxin-type" evidence="21">
    <location>
        <begin position="26"/>
        <end position="112"/>
    </location>
</feature>
<sequence length="1374" mass="150747">MAPIAISPERESQPEPLDSLTAKFDDTIRFYLNGTRVVLDEIDPEVTVLEYLRGIGLTGTKLGCGEGGCGACTIVVSQYNPTTKQIYHASVNACLAPLASLDGKHVITIEGIGNTKRPHPTQERVARGNGSQCGFCTPGIVMSLYALLRNNAAPSRHDVEEAFDGNLCRCTGYRPILDAAQTFSAEAGCGKAKANGGGGGGGCCMEKNGDGVDGGCCMMKKTDGDQPIKRFTPPGFIEYNPDTELIFPPALKKHELRPLAFGNKRKRWYRPVTVDQLLQIKSVHPQAKIIGGSTETQIEIKFKALQYPVSVYVGDIAELRQYEFKEDHLEIGGNVVLTDLESICEEAIGHYGKTRAQVFEAMLKQLKYFAGRQIRNVGTPAGNLVTASPISDLNPVFWAANSVLVARSATQQTEIPMSEFFTGYRKTALPHDAIIASIRIPVTKEKGEYFRAYKQAKRKDDDIAIVTGALRVKLDDEGVVSECNLIYGGMAAMTVAASKAINFLVGKRFAELETLEGAMGALEKDFDMQFSVPGGMASYRKALAFGFFYRFYHDVLAILDGSSEHVDKQAIEEVERELSRGALDHDTAAAYEKEVTGKPNPHLAALKQTTGEAQYTDDIPALKNELHGCYVLSSRAHAKIKSIDYTAALDIPGVVDYIDKNDMPTAEANKFGAPHFDEVFFAEDEVHTAGQPIAMVLATSALKAQEAARAVKVEYEDLPAILSIEEAIEKNSFHNVYREIKKGDTEEAFKNCDYVFTGKARMGGQEHFYLETNACLVVPKPEDGEMEIFASTQNANETQVFASRVCGVQANKVNVRVKRLGGGFGGKETRSVLLSSALALAAKKTRRPVRCMLTREEDMVMMGQRHPFLGRYKIGVNKDGKIQALECDIFNNAGWTFDLSPAVVERSMTHVDGCYQIPNVFIRGRICKTNTMSNTAFRGFGGPQGMFIAETYMEETADRLGIPVEKLREINFYKYHDTTHFNQEITDWHVPLMYKQVQDESAYASRKEAIAKFNEGNKWRRRGLALIPTKFGISFTALFLNQAGALVHIYHDGSILVAHGGTEMGQGLHTKMTQIAAQALGVPLDNVFISETATNTVANASPTAASASSDLNGYAILNACDQLNERLAPYREKLGPGATMKDLAHAAYFDRVNLSAQGFYKTPEIGYVWGENRGKMFFYFTQGVAAAEVEVDVLTGSWTCLRADLKMDVGQSINPAIDYGQIQGAFVQGMGLFTMEESLWLRNGPMAGSLFTRGPGAYKIPGFRDIPQDFHVSLLKDVEWEQLRTIQRSRGVGEPPLFMGSAVFFAIRDALRSARRDAGVVAKVVGDGGDGGDGLLRLESPATPERIRLACEDDIMRRARVVPKDGEKSFFVAI</sequence>
<evidence type="ECO:0000256" key="3">
    <source>
        <dbReference type="ARBA" id="ARBA00006849"/>
    </source>
</evidence>
<dbReference type="GO" id="GO:0071949">
    <property type="term" value="F:FAD binding"/>
    <property type="evidence" value="ECO:0007669"/>
    <property type="project" value="InterPro"/>
</dbReference>
<feature type="binding site" evidence="20">
    <location>
        <position position="938"/>
    </location>
    <ligand>
        <name>Mo-molybdopterin</name>
        <dbReference type="ChEBI" id="CHEBI:71302"/>
    </ligand>
    <ligandPart>
        <name>Mo</name>
        <dbReference type="ChEBI" id="CHEBI:28685"/>
    </ligandPart>
</feature>
<dbReference type="FunFam" id="3.30.365.10:FF:000001">
    <property type="entry name" value="Xanthine dehydrogenase oxidase"/>
    <property type="match status" value="1"/>
</dbReference>
<dbReference type="InterPro" id="IPR016208">
    <property type="entry name" value="Ald_Oxase/xanthine_DH-like"/>
</dbReference>
<dbReference type="Gene3D" id="3.90.1170.50">
    <property type="entry name" value="Aldehyde oxidase/xanthine dehydrogenase, a/b hammerhead"/>
    <property type="match status" value="1"/>
</dbReference>
<evidence type="ECO:0000256" key="14">
    <source>
        <dbReference type="ARBA" id="ARBA00023140"/>
    </source>
</evidence>
<feature type="binding site" evidence="20">
    <location>
        <position position="64"/>
    </location>
    <ligand>
        <name>[2Fe-2S] cluster</name>
        <dbReference type="ChEBI" id="CHEBI:190135"/>
        <label>1</label>
    </ligand>
</feature>
<keyword evidence="13" id="KW-0520">NAD</keyword>
<comment type="cofactor">
    <cofactor evidence="1 19">
        <name>FAD</name>
        <dbReference type="ChEBI" id="CHEBI:57692"/>
    </cofactor>
</comment>
<dbReference type="InterPro" id="IPR016166">
    <property type="entry name" value="FAD-bd_PCMH"/>
</dbReference>
<dbReference type="HOGENOM" id="CLU_001681_1_2_1"/>
<dbReference type="InterPro" id="IPR036318">
    <property type="entry name" value="FAD-bd_PCMH-like_sf"/>
</dbReference>
<keyword evidence="11 20" id="KW-0408">Iron</keyword>
<dbReference type="GO" id="GO:0006145">
    <property type="term" value="P:purine nucleobase catabolic process"/>
    <property type="evidence" value="ECO:0007669"/>
    <property type="project" value="UniProtKB-ARBA"/>
</dbReference>
<evidence type="ECO:0000256" key="19">
    <source>
        <dbReference type="PIRSR" id="PIRSR000127-2"/>
    </source>
</evidence>
<dbReference type="SUPFAM" id="SSF54665">
    <property type="entry name" value="CO dehydrogenase molybdoprotein N-domain-like"/>
    <property type="match status" value="1"/>
</dbReference>
<keyword evidence="14" id="KW-0576">Peroxisome</keyword>
<dbReference type="SUPFAM" id="SSF56003">
    <property type="entry name" value="Molybdenum cofactor-binding domain"/>
    <property type="match status" value="1"/>
</dbReference>
<feature type="binding site" evidence="20">
    <location>
        <position position="793"/>
    </location>
    <ligand>
        <name>Mo-molybdopterin</name>
        <dbReference type="ChEBI" id="CHEBI:71302"/>
    </ligand>
    <ligandPart>
        <name>Mo</name>
        <dbReference type="ChEBI" id="CHEBI:28685"/>
    </ligandPart>
</feature>
<dbReference type="FunFam" id="3.90.1170.50:FF:000001">
    <property type="entry name" value="Aldehyde oxidase 1"/>
    <property type="match status" value="1"/>
</dbReference>
<name>A0A086TGQ4_HAPC1</name>
<dbReference type="SMART" id="SM01092">
    <property type="entry name" value="CO_deh_flav_C"/>
    <property type="match status" value="1"/>
</dbReference>
<evidence type="ECO:0000256" key="20">
    <source>
        <dbReference type="PIRSR" id="PIRSR000127-3"/>
    </source>
</evidence>
<feature type="binding site" evidence="20">
    <location>
        <position position="72"/>
    </location>
    <ligand>
        <name>[2Fe-2S] cluster</name>
        <dbReference type="ChEBI" id="CHEBI:190135"/>
        <label>1</label>
    </ligand>
</feature>
<dbReference type="SUPFAM" id="SSF54292">
    <property type="entry name" value="2Fe-2S ferredoxin-like"/>
    <property type="match status" value="1"/>
</dbReference>
<dbReference type="OrthoDB" id="8300278at2759"/>
<evidence type="ECO:0000256" key="13">
    <source>
        <dbReference type="ARBA" id="ARBA00023027"/>
    </source>
</evidence>
<evidence type="ECO:0000313" key="23">
    <source>
        <dbReference type="EMBL" id="KFH48536.1"/>
    </source>
</evidence>
<dbReference type="GO" id="GO:0051537">
    <property type="term" value="F:2 iron, 2 sulfur cluster binding"/>
    <property type="evidence" value="ECO:0007669"/>
    <property type="project" value="UniProtKB-KW"/>
</dbReference>
<feature type="binding site" evidence="19">
    <location>
        <position position="392"/>
    </location>
    <ligand>
        <name>FAD</name>
        <dbReference type="ChEBI" id="CHEBI:57692"/>
    </ligand>
</feature>
<dbReference type="GO" id="GO:0005777">
    <property type="term" value="C:peroxisome"/>
    <property type="evidence" value="ECO:0007669"/>
    <property type="project" value="UniProtKB-SubCell"/>
</dbReference>
<dbReference type="InterPro" id="IPR012675">
    <property type="entry name" value="Beta-grasp_dom_sf"/>
</dbReference>
<evidence type="ECO:0000256" key="10">
    <source>
        <dbReference type="ARBA" id="ARBA00023002"/>
    </source>
</evidence>
<dbReference type="FunFam" id="3.10.20.30:FF:000015">
    <property type="entry name" value="Aldehyde oxidase 1"/>
    <property type="match status" value="1"/>
</dbReference>
<dbReference type="PROSITE" id="PS51085">
    <property type="entry name" value="2FE2S_FER_2"/>
    <property type="match status" value="1"/>
</dbReference>
<dbReference type="Gene3D" id="3.30.43.10">
    <property type="entry name" value="Uridine Diphospho-n-acetylenolpyruvylglucosamine Reductase, domain 2"/>
    <property type="match status" value="1"/>
</dbReference>
<feature type="binding site" evidence="20">
    <location>
        <position position="133"/>
    </location>
    <ligand>
        <name>[2Fe-2S] cluster</name>
        <dbReference type="ChEBI" id="CHEBI:190135"/>
        <label>2</label>
    </ligand>
</feature>
<evidence type="ECO:0000256" key="1">
    <source>
        <dbReference type="ARBA" id="ARBA00001974"/>
    </source>
</evidence>
<feature type="active site" description="Proton acceptor" evidence="18">
    <location>
        <position position="1294"/>
    </location>
</feature>
<dbReference type="Gene3D" id="3.30.365.10">
    <property type="entry name" value="Aldehyde oxidase/xanthine dehydrogenase, molybdopterin binding domain"/>
    <property type="match status" value="4"/>
</dbReference>
<keyword evidence="8 20" id="KW-0479">Metal-binding</keyword>
<feature type="binding site" evidence="20">
    <location>
        <position position="69"/>
    </location>
    <ligand>
        <name>[2Fe-2S] cluster</name>
        <dbReference type="ChEBI" id="CHEBI:190135"/>
        <label>1</label>
    </ligand>
</feature>
<feature type="binding site" evidence="20">
    <location>
        <position position="1105"/>
    </location>
    <ligand>
        <name>Mo-molybdopterin</name>
        <dbReference type="ChEBI" id="CHEBI:71302"/>
    </ligand>
    <ligandPart>
        <name>Mo</name>
        <dbReference type="ChEBI" id="CHEBI:28685"/>
    </ligandPart>
</feature>
<dbReference type="SMART" id="SM01008">
    <property type="entry name" value="Ald_Xan_dh_C"/>
    <property type="match status" value="1"/>
</dbReference>
<keyword evidence="10" id="KW-0560">Oxidoreductase</keyword>
<keyword evidence="12 20" id="KW-0411">Iron-sulfur</keyword>
<dbReference type="Gene3D" id="3.30.465.10">
    <property type="match status" value="1"/>
</dbReference>
<dbReference type="InterPro" id="IPR037165">
    <property type="entry name" value="AldOxase/xan_DH_Mopterin-bd_sf"/>
</dbReference>
<comment type="similarity">
    <text evidence="3">Belongs to the xanthine dehydrogenase family.</text>
</comment>
<evidence type="ECO:0000256" key="18">
    <source>
        <dbReference type="PIRSR" id="PIRSR000127-1"/>
    </source>
</evidence>
<dbReference type="GO" id="GO:0004854">
    <property type="term" value="F:xanthine dehydrogenase activity"/>
    <property type="evidence" value="ECO:0007669"/>
    <property type="project" value="UniProtKB-EC"/>
</dbReference>
<proteinExistence type="inferred from homology"/>
<accession>A0A086TGQ4</accession>
<dbReference type="InterPro" id="IPR036856">
    <property type="entry name" value="Ald_Oxase/Xan_DH_a/b_sf"/>
</dbReference>
<protein>
    <recommendedName>
        <fullName evidence="4">xanthine dehydrogenase</fullName>
        <ecNumber evidence="4">1.17.1.4</ecNumber>
    </recommendedName>
</protein>
<evidence type="ECO:0000259" key="21">
    <source>
        <dbReference type="PROSITE" id="PS51085"/>
    </source>
</evidence>
<comment type="cofactor">
    <cofactor evidence="15">
        <name>[2Fe-2S] cluster</name>
        <dbReference type="ChEBI" id="CHEBI:190135"/>
    </cofactor>
</comment>
<dbReference type="Gene3D" id="3.10.20.30">
    <property type="match status" value="1"/>
</dbReference>
<keyword evidence="7 20" id="KW-0001">2Fe-2S</keyword>
<evidence type="ECO:0000256" key="17">
    <source>
        <dbReference type="ARBA" id="ARBA00049517"/>
    </source>
</evidence>
<feature type="binding site" evidence="19">
    <location>
        <position position="906"/>
    </location>
    <ligand>
        <name>substrate</name>
    </ligand>
</feature>
<comment type="caution">
    <text evidence="23">The sequence shown here is derived from an EMBL/GenBank/DDBJ whole genome shotgun (WGS) entry which is preliminary data.</text>
</comment>
<dbReference type="SUPFAM" id="SSF56176">
    <property type="entry name" value="FAD-binding/transporter-associated domain-like"/>
    <property type="match status" value="1"/>
</dbReference>
<dbReference type="GO" id="GO:0005506">
    <property type="term" value="F:iron ion binding"/>
    <property type="evidence" value="ECO:0007669"/>
    <property type="project" value="InterPro"/>
</dbReference>
<dbReference type="InterPro" id="IPR046867">
    <property type="entry name" value="AldOxase/xan_DH_MoCoBD2"/>
</dbReference>
<evidence type="ECO:0000256" key="11">
    <source>
        <dbReference type="ARBA" id="ARBA00023004"/>
    </source>
</evidence>
<comment type="subcellular location">
    <subcellularLocation>
        <location evidence="2">Peroxisome</location>
    </subcellularLocation>
</comment>
<dbReference type="Pfam" id="PF00111">
    <property type="entry name" value="Fer2"/>
    <property type="match status" value="1"/>
</dbReference>
<dbReference type="STRING" id="857340.A0A086TGQ4"/>
<reference evidence="24" key="1">
    <citation type="journal article" date="2014" name="Genome Announc.">
        <title>Genome sequence and annotation of Acremonium chrysogenum, producer of the beta-lactam antibiotic cephalosporin C.</title>
        <authorList>
            <person name="Terfehr D."/>
            <person name="Dahlmann T.A."/>
            <person name="Specht T."/>
            <person name="Zadra I."/>
            <person name="Kuernsteiner H."/>
            <person name="Kueck U."/>
        </authorList>
    </citation>
    <scope>NUCLEOTIDE SEQUENCE [LARGE SCALE GENOMIC DNA]</scope>
    <source>
        <strain evidence="24">ATCC 11550 / CBS 779.69 / DSM 880 / IAM 14645 / JCM 23072 / IMI 49137</strain>
    </source>
</reference>
<feature type="binding site" evidence="19">
    <location>
        <position position="828"/>
    </location>
    <ligand>
        <name>substrate</name>
    </ligand>
</feature>
<organism evidence="23 24">
    <name type="scientific">Hapsidospora chrysogenum (strain ATCC 11550 / CBS 779.69 / DSM 880 / IAM 14645 / JCM 23072 / IMI 49137)</name>
    <name type="common">Acremonium chrysogenum</name>
    <dbReference type="NCBI Taxonomy" id="857340"/>
    <lineage>
        <taxon>Eukaryota</taxon>
        <taxon>Fungi</taxon>
        <taxon>Dikarya</taxon>
        <taxon>Ascomycota</taxon>
        <taxon>Pezizomycotina</taxon>
        <taxon>Sordariomycetes</taxon>
        <taxon>Hypocreomycetidae</taxon>
        <taxon>Hypocreales</taxon>
        <taxon>Bionectriaceae</taxon>
        <taxon>Hapsidospora</taxon>
    </lineage>
</organism>
<dbReference type="Pfam" id="PF00941">
    <property type="entry name" value="FAD_binding_5"/>
    <property type="match status" value="1"/>
</dbReference>
<evidence type="ECO:0000256" key="4">
    <source>
        <dbReference type="ARBA" id="ARBA00013123"/>
    </source>
</evidence>
<keyword evidence="9 19" id="KW-0274">FAD</keyword>
<comment type="catalytic activity">
    <reaction evidence="16">
        <text>xanthine + NAD(+) + H2O = urate + NADH + H(+)</text>
        <dbReference type="Rhea" id="RHEA:16669"/>
        <dbReference type="ChEBI" id="CHEBI:15377"/>
        <dbReference type="ChEBI" id="CHEBI:15378"/>
        <dbReference type="ChEBI" id="CHEBI:17712"/>
        <dbReference type="ChEBI" id="CHEBI:17775"/>
        <dbReference type="ChEBI" id="CHEBI:57540"/>
        <dbReference type="ChEBI" id="CHEBI:57945"/>
        <dbReference type="EC" id="1.17.1.4"/>
    </reaction>
</comment>
<dbReference type="NCBIfam" id="TIGR02963">
    <property type="entry name" value="xanthine_xdhA"/>
    <property type="match status" value="1"/>
</dbReference>
<dbReference type="EMBL" id="JPKY01000003">
    <property type="protein sequence ID" value="KFH48536.1"/>
    <property type="molecule type" value="Genomic_DNA"/>
</dbReference>
<dbReference type="InterPro" id="IPR016167">
    <property type="entry name" value="FAD-bd_PCMH_sub1"/>
</dbReference>
<gene>
    <name evidence="23" type="ORF">ACRE_005530</name>
</gene>
<dbReference type="PROSITE" id="PS00197">
    <property type="entry name" value="2FE2S_FER_1"/>
    <property type="match status" value="1"/>
</dbReference>
<evidence type="ECO:0000256" key="6">
    <source>
        <dbReference type="ARBA" id="ARBA00022630"/>
    </source>
</evidence>
<evidence type="ECO:0000256" key="7">
    <source>
        <dbReference type="ARBA" id="ARBA00022714"/>
    </source>
</evidence>
<dbReference type="InterPro" id="IPR002888">
    <property type="entry name" value="2Fe-2S-bd"/>
</dbReference>
<feature type="binding site" evidence="20">
    <location>
        <position position="824"/>
    </location>
    <ligand>
        <name>Mo-molybdopterin</name>
        <dbReference type="ChEBI" id="CHEBI:71302"/>
    </ligand>
    <ligandPart>
        <name>Mo</name>
        <dbReference type="ChEBI" id="CHEBI:28685"/>
    </ligandPart>
</feature>
<dbReference type="Pfam" id="PF02738">
    <property type="entry name" value="MoCoBD_1"/>
    <property type="match status" value="1"/>
</dbReference>
<dbReference type="InterPro" id="IPR036884">
    <property type="entry name" value="2Fe-2S-bd_dom_sf"/>
</dbReference>
<feature type="binding site" evidence="19">
    <location>
        <position position="940"/>
    </location>
    <ligand>
        <name>substrate</name>
    </ligand>
</feature>
<evidence type="ECO:0000256" key="2">
    <source>
        <dbReference type="ARBA" id="ARBA00004275"/>
    </source>
</evidence>
<dbReference type="InterPro" id="IPR001041">
    <property type="entry name" value="2Fe-2S_ferredoxin-type"/>
</dbReference>
<dbReference type="InterPro" id="IPR005107">
    <property type="entry name" value="CO_DH_flav_C"/>
</dbReference>
<dbReference type="FunFam" id="3.30.365.10:FF:000002">
    <property type="entry name" value="Xanthine dehydrogenase oxidase"/>
    <property type="match status" value="1"/>
</dbReference>
<dbReference type="Pfam" id="PF20256">
    <property type="entry name" value="MoCoBD_2"/>
    <property type="match status" value="1"/>
</dbReference>
<comment type="cofactor">
    <cofactor evidence="20">
        <name>[2Fe-2S] cluster</name>
        <dbReference type="ChEBI" id="CHEBI:190135"/>
    </cofactor>
    <text evidence="20">Binds 2 [2Fe-2S] clusters.</text>
</comment>
<dbReference type="InterPro" id="IPR036010">
    <property type="entry name" value="2Fe-2S_ferredoxin-like_sf"/>
</dbReference>
<evidence type="ECO:0000259" key="22">
    <source>
        <dbReference type="PROSITE" id="PS51387"/>
    </source>
</evidence>
<dbReference type="FunFam" id="3.30.365.10:FF:000003">
    <property type="entry name" value="Aldehyde oxidase 1"/>
    <property type="match status" value="1"/>
</dbReference>
<dbReference type="Pfam" id="PF01799">
    <property type="entry name" value="Fer2_2"/>
    <property type="match status" value="1"/>
</dbReference>
<dbReference type="InterPro" id="IPR036683">
    <property type="entry name" value="CO_DH_flav_C_dom_sf"/>
</dbReference>
<feature type="binding site" evidence="19">
    <location>
        <position position="369"/>
    </location>
    <ligand>
        <name>FAD</name>
        <dbReference type="ChEBI" id="CHEBI:57692"/>
    </ligand>
</feature>
<dbReference type="InterPro" id="IPR006058">
    <property type="entry name" value="2Fe2S_fd_BS"/>
</dbReference>
<feature type="binding site" evidence="19">
    <location>
        <position position="454"/>
    </location>
    <ligand>
        <name>FAD</name>
        <dbReference type="ChEBI" id="CHEBI:57692"/>
    </ligand>
</feature>
<dbReference type="PANTHER" id="PTHR45444:SF3">
    <property type="entry name" value="XANTHINE DEHYDROGENASE"/>
    <property type="match status" value="1"/>
</dbReference>
<keyword evidence="6" id="KW-0285">Flavoprotein</keyword>
<dbReference type="Proteomes" id="UP000029964">
    <property type="component" value="Unassembled WGS sequence"/>
</dbReference>
<dbReference type="InterPro" id="IPR002346">
    <property type="entry name" value="Mopterin_DH_FAD-bd"/>
</dbReference>
<feature type="binding site" evidence="19">
    <location>
        <position position="1036"/>
    </location>
    <ligand>
        <name>substrate</name>
    </ligand>
</feature>
<dbReference type="SUPFAM" id="SSF55447">
    <property type="entry name" value="CO dehydrogenase flavoprotein C-terminal domain-like"/>
    <property type="match status" value="1"/>
</dbReference>
<dbReference type="PIRSF" id="PIRSF000127">
    <property type="entry name" value="Xanthine_DH"/>
    <property type="match status" value="1"/>
</dbReference>
<feature type="binding site" evidence="20">
    <location>
        <position position="136"/>
    </location>
    <ligand>
        <name>[2Fe-2S] cluster</name>
        <dbReference type="ChEBI" id="CHEBI:190135"/>
        <label>2</label>
    </ligand>
</feature>
<feature type="binding site" evidence="20">
    <location>
        <position position="170"/>
    </location>
    <ligand>
        <name>[2Fe-2S] cluster</name>
        <dbReference type="ChEBI" id="CHEBI:190135"/>
        <label>2</label>
    </ligand>
</feature>
<dbReference type="PROSITE" id="PS51387">
    <property type="entry name" value="FAD_PCMH"/>
    <property type="match status" value="1"/>
</dbReference>
<dbReference type="PANTHER" id="PTHR45444">
    <property type="entry name" value="XANTHINE DEHYDROGENASE"/>
    <property type="match status" value="1"/>
</dbReference>
<comment type="cofactor">
    <cofactor evidence="20">
        <name>Mo-molybdopterin</name>
        <dbReference type="ChEBI" id="CHEBI:71302"/>
    </cofactor>
    <text evidence="20">Binds 1 Mo-molybdopterin (Mo-MPT) cofactor per subunit.</text>
</comment>